<dbReference type="Proteomes" id="UP000585050">
    <property type="component" value="Unassembled WGS sequence"/>
</dbReference>
<dbReference type="CDD" id="cd04647">
    <property type="entry name" value="LbH_MAT_like"/>
    <property type="match status" value="1"/>
</dbReference>
<accession>A0A7X8SQK3</accession>
<organism evidence="5 6">
    <name type="scientific">Flammeovirga agarivorans</name>
    <dbReference type="NCBI Taxonomy" id="2726742"/>
    <lineage>
        <taxon>Bacteria</taxon>
        <taxon>Pseudomonadati</taxon>
        <taxon>Bacteroidota</taxon>
        <taxon>Cytophagia</taxon>
        <taxon>Cytophagales</taxon>
        <taxon>Flammeovirgaceae</taxon>
        <taxon>Flammeovirga</taxon>
    </lineage>
</organism>
<dbReference type="InterPro" id="IPR018357">
    <property type="entry name" value="Hexapep_transf_CS"/>
</dbReference>
<name>A0A7X8SQK3_9BACT</name>
<evidence type="ECO:0000256" key="2">
    <source>
        <dbReference type="ARBA" id="ARBA00022679"/>
    </source>
</evidence>
<keyword evidence="3" id="KW-0677">Repeat</keyword>
<evidence type="ECO:0000256" key="4">
    <source>
        <dbReference type="ARBA" id="ARBA00023315"/>
    </source>
</evidence>
<protein>
    <submittedName>
        <fullName evidence="5">Acyltransferase</fullName>
    </submittedName>
</protein>
<reference evidence="5 6" key="1">
    <citation type="submission" date="2020-04" db="EMBL/GenBank/DDBJ databases">
        <title>Flammeovirga sp. SR4, a novel species isolated from seawater.</title>
        <authorList>
            <person name="Wang X."/>
        </authorList>
    </citation>
    <scope>NUCLEOTIDE SEQUENCE [LARGE SCALE GENOMIC DNA]</scope>
    <source>
        <strain evidence="5 6">SR4</strain>
    </source>
</reference>
<keyword evidence="4 5" id="KW-0012">Acyltransferase</keyword>
<dbReference type="Pfam" id="PF14602">
    <property type="entry name" value="Hexapep_2"/>
    <property type="match status" value="1"/>
</dbReference>
<dbReference type="PANTHER" id="PTHR23416">
    <property type="entry name" value="SIALIC ACID SYNTHASE-RELATED"/>
    <property type="match status" value="1"/>
</dbReference>
<gene>
    <name evidence="5" type="ORF">HGP29_25520</name>
</gene>
<dbReference type="InterPro" id="IPR001451">
    <property type="entry name" value="Hexapep"/>
</dbReference>
<dbReference type="PANTHER" id="PTHR23416:SF23">
    <property type="entry name" value="ACETYLTRANSFERASE C18B11.09C-RELATED"/>
    <property type="match status" value="1"/>
</dbReference>
<keyword evidence="2 5" id="KW-0808">Transferase</keyword>
<evidence type="ECO:0000313" key="5">
    <source>
        <dbReference type="EMBL" id="NLR94589.1"/>
    </source>
</evidence>
<keyword evidence="6" id="KW-1185">Reference proteome</keyword>
<comment type="caution">
    <text evidence="5">The sequence shown here is derived from an EMBL/GenBank/DDBJ whole genome shotgun (WGS) entry which is preliminary data.</text>
</comment>
<dbReference type="InterPro" id="IPR011004">
    <property type="entry name" value="Trimer_LpxA-like_sf"/>
</dbReference>
<evidence type="ECO:0000256" key="1">
    <source>
        <dbReference type="ARBA" id="ARBA00007274"/>
    </source>
</evidence>
<evidence type="ECO:0000313" key="6">
    <source>
        <dbReference type="Proteomes" id="UP000585050"/>
    </source>
</evidence>
<dbReference type="SUPFAM" id="SSF51161">
    <property type="entry name" value="Trimeric LpxA-like enzymes"/>
    <property type="match status" value="1"/>
</dbReference>
<dbReference type="EMBL" id="JABAIL010000013">
    <property type="protein sequence ID" value="NLR94589.1"/>
    <property type="molecule type" value="Genomic_DNA"/>
</dbReference>
<dbReference type="Gene3D" id="2.160.10.10">
    <property type="entry name" value="Hexapeptide repeat proteins"/>
    <property type="match status" value="1"/>
</dbReference>
<sequence length="206" mass="22854">MISALKNIVTQNNSLKQFIHSLIVSNYRPRLWVRLFWNPFVHTIAFSSTIRWSVRRDLFPFNAFKVGHNTIIESRVTLNNAVGDLEVGDNCVIGIGNTIIGPVEIGNDVILAQNIVISALNHNYENPEQPIVDQGVNTKKIQIKSEAWIGANVVIVPGVTIGKHSVIGAGSVVTKSVPDYHIAVGNPAKLVKRFNFGTQKWEKIHE</sequence>
<dbReference type="GO" id="GO:0008374">
    <property type="term" value="F:O-acyltransferase activity"/>
    <property type="evidence" value="ECO:0007669"/>
    <property type="project" value="TreeGrafter"/>
</dbReference>
<dbReference type="AlphaFoldDB" id="A0A7X8SQK3"/>
<dbReference type="InterPro" id="IPR051159">
    <property type="entry name" value="Hexapeptide_acetyltransf"/>
</dbReference>
<dbReference type="GO" id="GO:0005829">
    <property type="term" value="C:cytosol"/>
    <property type="evidence" value="ECO:0007669"/>
    <property type="project" value="TreeGrafter"/>
</dbReference>
<dbReference type="RefSeq" id="WP_168885299.1">
    <property type="nucleotide sequence ID" value="NZ_JABAIL010000013.1"/>
</dbReference>
<comment type="similarity">
    <text evidence="1">Belongs to the transferase hexapeptide repeat family.</text>
</comment>
<dbReference type="Pfam" id="PF00132">
    <property type="entry name" value="Hexapep"/>
    <property type="match status" value="1"/>
</dbReference>
<evidence type="ECO:0000256" key="3">
    <source>
        <dbReference type="ARBA" id="ARBA00022737"/>
    </source>
</evidence>
<dbReference type="PROSITE" id="PS00101">
    <property type="entry name" value="HEXAPEP_TRANSFERASES"/>
    <property type="match status" value="1"/>
</dbReference>
<proteinExistence type="inferred from homology"/>